<dbReference type="OrthoDB" id="2157530at2759"/>
<gene>
    <name evidence="2" type="ORF">BDV96DRAFT_581951</name>
</gene>
<evidence type="ECO:0000313" key="3">
    <source>
        <dbReference type="Proteomes" id="UP000799770"/>
    </source>
</evidence>
<dbReference type="EMBL" id="ML977333">
    <property type="protein sequence ID" value="KAF2111886.1"/>
    <property type="molecule type" value="Genomic_DNA"/>
</dbReference>
<dbReference type="InterPro" id="IPR052895">
    <property type="entry name" value="HetReg/Transcr_Mod"/>
</dbReference>
<reference evidence="2" key="1">
    <citation type="journal article" date="2020" name="Stud. Mycol.">
        <title>101 Dothideomycetes genomes: a test case for predicting lifestyles and emergence of pathogens.</title>
        <authorList>
            <person name="Haridas S."/>
            <person name="Albert R."/>
            <person name="Binder M."/>
            <person name="Bloem J."/>
            <person name="Labutti K."/>
            <person name="Salamov A."/>
            <person name="Andreopoulos B."/>
            <person name="Baker S."/>
            <person name="Barry K."/>
            <person name="Bills G."/>
            <person name="Bluhm B."/>
            <person name="Cannon C."/>
            <person name="Castanera R."/>
            <person name="Culley D."/>
            <person name="Daum C."/>
            <person name="Ezra D."/>
            <person name="Gonzalez J."/>
            <person name="Henrissat B."/>
            <person name="Kuo A."/>
            <person name="Liang C."/>
            <person name="Lipzen A."/>
            <person name="Lutzoni F."/>
            <person name="Magnuson J."/>
            <person name="Mondo S."/>
            <person name="Nolan M."/>
            <person name="Ohm R."/>
            <person name="Pangilinan J."/>
            <person name="Park H.-J."/>
            <person name="Ramirez L."/>
            <person name="Alfaro M."/>
            <person name="Sun H."/>
            <person name="Tritt A."/>
            <person name="Yoshinaga Y."/>
            <person name="Zwiers L.-H."/>
            <person name="Turgeon B."/>
            <person name="Goodwin S."/>
            <person name="Spatafora J."/>
            <person name="Crous P."/>
            <person name="Grigoriev I."/>
        </authorList>
    </citation>
    <scope>NUCLEOTIDE SEQUENCE</scope>
    <source>
        <strain evidence="2">CBS 627.86</strain>
    </source>
</reference>
<feature type="domain" description="Heterokaryon incompatibility" evidence="1">
    <location>
        <begin position="51"/>
        <end position="204"/>
    </location>
</feature>
<proteinExistence type="predicted"/>
<keyword evidence="3" id="KW-1185">Reference proteome</keyword>
<organism evidence="2 3">
    <name type="scientific">Lophiotrema nucula</name>
    <dbReference type="NCBI Taxonomy" id="690887"/>
    <lineage>
        <taxon>Eukaryota</taxon>
        <taxon>Fungi</taxon>
        <taxon>Dikarya</taxon>
        <taxon>Ascomycota</taxon>
        <taxon>Pezizomycotina</taxon>
        <taxon>Dothideomycetes</taxon>
        <taxon>Pleosporomycetidae</taxon>
        <taxon>Pleosporales</taxon>
        <taxon>Lophiotremataceae</taxon>
        <taxon>Lophiotrema</taxon>
    </lineage>
</organism>
<dbReference type="PANTHER" id="PTHR24148:SF64">
    <property type="entry name" value="HETEROKARYON INCOMPATIBILITY DOMAIN-CONTAINING PROTEIN"/>
    <property type="match status" value="1"/>
</dbReference>
<protein>
    <submittedName>
        <fullName evidence="2">Heterokaryon incompatibility protein-domain-containing protein</fullName>
    </submittedName>
</protein>
<dbReference type="Proteomes" id="UP000799770">
    <property type="component" value="Unassembled WGS sequence"/>
</dbReference>
<dbReference type="Pfam" id="PF06985">
    <property type="entry name" value="HET"/>
    <property type="match status" value="1"/>
</dbReference>
<name>A0A6A5YYB4_9PLEO</name>
<evidence type="ECO:0000259" key="1">
    <source>
        <dbReference type="Pfam" id="PF06985"/>
    </source>
</evidence>
<accession>A0A6A5YYB4</accession>
<dbReference type="AlphaFoldDB" id="A0A6A5YYB4"/>
<dbReference type="PANTHER" id="PTHR24148">
    <property type="entry name" value="ANKYRIN REPEAT DOMAIN-CONTAINING PROTEIN 39 HOMOLOG-RELATED"/>
    <property type="match status" value="1"/>
</dbReference>
<sequence>MTAMQRLKPHATISWNPESRQIRILTLLPGQWSDPIQCRLTVSSLDDRPHYETISYAWGDPNNKRVITIENGPLEVPMSLELALRHLRKEDESLALWADAICIDQSHREEKAHQVAMMGEIFSKCSSVNIWLGTPKDSESSSDPFALVNHFAENKHFYELPGFSVSEETQELSFQDNVEYQEMWNAFERAMTHPWWSRLWCIQESILPPAGTVIRGHWRISWQRMRAASLNHQVQHWSCCSVANSLLPKKYVFNPDHLLDMSDPDHEDKAFVESVSSLETVLRLFRHKQCEDPRDRIYGLLGLLALGRAPLGSLRPDYSLSARSVFMNAMRVCVLQSPKDLIYLTGSGFNSEQYDLPSWTRNFAMSLPNIGATVERARSKRYHAYDASSGKESDVRHRDDDTLALTGHVVDEVEEVGVAIEADVWRDPTWIGKVFVNAKQIAGTDALNDISFQQPLHQAFWRTLMADGVIPIGGEWRRMTTSDHESLQKRLTILVVLLKNDATAGGKSDPEVNYTLNSIQVSNYSRAFYRTKHGRFGLCFPNTRPGDQVWILAGGRVPFILRPSMSDNRGEPEEENRFRLVGECYCHGLMDGEGLSGKEVKMGEIFLV</sequence>
<dbReference type="Pfam" id="PF26639">
    <property type="entry name" value="Het-6_barrel"/>
    <property type="match status" value="1"/>
</dbReference>
<dbReference type="InterPro" id="IPR010730">
    <property type="entry name" value="HET"/>
</dbReference>
<evidence type="ECO:0000313" key="2">
    <source>
        <dbReference type="EMBL" id="KAF2111886.1"/>
    </source>
</evidence>